<dbReference type="InParanoid" id="D7DTP0"/>
<dbReference type="EMBL" id="CP002057">
    <property type="protein sequence ID" value="ADI36500.1"/>
    <property type="molecule type" value="Genomic_DNA"/>
</dbReference>
<evidence type="ECO:0000313" key="2">
    <source>
        <dbReference type="Proteomes" id="UP000007722"/>
    </source>
</evidence>
<evidence type="ECO:0000313" key="1">
    <source>
        <dbReference type="EMBL" id="ADI36500.1"/>
    </source>
</evidence>
<dbReference type="AlphaFoldDB" id="D7DTP0"/>
<sequence length="190" mass="20922">MKNIKISLIMGLILLLGLGMSVVSAETPEDSQNSNFNVEVIPSTDLTNISVGQTFEITVKYDQSIDDLAGVETSLELPGSLEIISLTGNDHLKELATEQFYKLKTNNNIIINSFVVFDGTIDKSADLYIVKVKANAPGDYYSLLKYEYSNSKGDSTPTEYLKSEINVKGEETSDKGFIDSLIDMILSIFK</sequence>
<dbReference type="KEGG" id="mvo:Mvol_0841"/>
<name>D7DTP0_METV3</name>
<dbReference type="OrthoDB" id="62199at2157"/>
<protein>
    <recommendedName>
        <fullName evidence="3">Cellulosome anchoring protein cohesin region</fullName>
    </recommendedName>
</protein>
<reference evidence="1 2" key="1">
    <citation type="submission" date="2010-05" db="EMBL/GenBank/DDBJ databases">
        <title>Complete sequence of Methanococcus voltae A3.</title>
        <authorList>
            <consortium name="US DOE Joint Genome Institute"/>
            <person name="Lucas S."/>
            <person name="Copeland A."/>
            <person name="Lapidus A."/>
            <person name="Cheng J.-F."/>
            <person name="Bruce D."/>
            <person name="Goodwin L."/>
            <person name="Pitluck S."/>
            <person name="Lowry S."/>
            <person name="Clum A."/>
            <person name="Land M."/>
            <person name="Hauser L."/>
            <person name="Kyrpides N."/>
            <person name="Mikhailova N."/>
            <person name="Whitman W.B."/>
            <person name="Woyke T."/>
        </authorList>
    </citation>
    <scope>NUCLEOTIDE SEQUENCE [LARGE SCALE GENOMIC DNA]</scope>
    <source>
        <strain evidence="2">ATCC BAA-1334 / A3</strain>
    </source>
</reference>
<proteinExistence type="predicted"/>
<evidence type="ECO:0008006" key="3">
    <source>
        <dbReference type="Google" id="ProtNLM"/>
    </source>
</evidence>
<dbReference type="STRING" id="456320.Mvol_0841"/>
<dbReference type="eggNOG" id="arCOG09552">
    <property type="taxonomic scope" value="Archaea"/>
</dbReference>
<dbReference type="Proteomes" id="UP000007722">
    <property type="component" value="Chromosome"/>
</dbReference>
<dbReference type="HOGENOM" id="CLU_1425112_0_0_2"/>
<gene>
    <name evidence="1" type="ordered locus">Mvol_0841</name>
</gene>
<keyword evidence="2" id="KW-1185">Reference proteome</keyword>
<accession>D7DTP0</accession>
<organism evidence="1 2">
    <name type="scientific">Methanococcus voltae (strain ATCC BAA-1334 / A3)</name>
    <dbReference type="NCBI Taxonomy" id="456320"/>
    <lineage>
        <taxon>Archaea</taxon>
        <taxon>Methanobacteriati</taxon>
        <taxon>Methanobacteriota</taxon>
        <taxon>Methanomada group</taxon>
        <taxon>Methanococci</taxon>
        <taxon>Methanococcales</taxon>
        <taxon>Methanococcaceae</taxon>
        <taxon>Methanococcus</taxon>
    </lineage>
</organism>